<organism evidence="3 4">
    <name type="scientific">Cystoisospora suis</name>
    <dbReference type="NCBI Taxonomy" id="483139"/>
    <lineage>
        <taxon>Eukaryota</taxon>
        <taxon>Sar</taxon>
        <taxon>Alveolata</taxon>
        <taxon>Apicomplexa</taxon>
        <taxon>Conoidasida</taxon>
        <taxon>Coccidia</taxon>
        <taxon>Eucoccidiorida</taxon>
        <taxon>Eimeriorina</taxon>
        <taxon>Sarcocystidae</taxon>
        <taxon>Cystoisospora</taxon>
    </lineage>
</organism>
<feature type="region of interest" description="Disordered" evidence="1">
    <location>
        <begin position="1303"/>
        <end position="1343"/>
    </location>
</feature>
<keyword evidence="2" id="KW-1133">Transmembrane helix</keyword>
<feature type="compositionally biased region" description="Polar residues" evidence="1">
    <location>
        <begin position="1307"/>
        <end position="1328"/>
    </location>
</feature>
<dbReference type="RefSeq" id="XP_067916871.1">
    <property type="nucleotide sequence ID" value="XM_068071151.1"/>
</dbReference>
<dbReference type="EMBL" id="MIGC01009430">
    <property type="protein sequence ID" value="PHJ15137.1"/>
    <property type="molecule type" value="Genomic_DNA"/>
</dbReference>
<keyword evidence="4" id="KW-1185">Reference proteome</keyword>
<protein>
    <submittedName>
        <fullName evidence="3">Transmembrane protein</fullName>
    </submittedName>
</protein>
<feature type="transmembrane region" description="Helical" evidence="2">
    <location>
        <begin position="1220"/>
        <end position="1239"/>
    </location>
</feature>
<dbReference type="OrthoDB" id="329303at2759"/>
<reference evidence="3 4" key="1">
    <citation type="journal article" date="2017" name="Int. J. Parasitol.">
        <title>The genome of the protozoan parasite Cystoisospora suis and a reverse vaccinology approach to identify vaccine candidates.</title>
        <authorList>
            <person name="Palmieri N."/>
            <person name="Shrestha A."/>
            <person name="Ruttkowski B."/>
            <person name="Beck T."/>
            <person name="Vogl C."/>
            <person name="Tomley F."/>
            <person name="Blake D.P."/>
            <person name="Joachim A."/>
        </authorList>
    </citation>
    <scope>NUCLEOTIDE SEQUENCE [LARGE SCALE GENOMIC DNA]</scope>
    <source>
        <strain evidence="3 4">Wien I</strain>
    </source>
</reference>
<evidence type="ECO:0000313" key="4">
    <source>
        <dbReference type="Proteomes" id="UP000221165"/>
    </source>
</evidence>
<keyword evidence="2" id="KW-0472">Membrane</keyword>
<keyword evidence="2 3" id="KW-0812">Transmembrane</keyword>
<accession>A0A2C6KB30</accession>
<feature type="transmembrane region" description="Helical" evidence="2">
    <location>
        <begin position="1191"/>
        <end position="1214"/>
    </location>
</feature>
<dbReference type="Proteomes" id="UP000221165">
    <property type="component" value="Unassembled WGS sequence"/>
</dbReference>
<dbReference type="VEuPathDB" id="ToxoDB:CSUI_011050"/>
<evidence type="ECO:0000256" key="2">
    <source>
        <dbReference type="SAM" id="Phobius"/>
    </source>
</evidence>
<evidence type="ECO:0000256" key="1">
    <source>
        <dbReference type="SAM" id="MobiDB-lite"/>
    </source>
</evidence>
<evidence type="ECO:0000313" key="3">
    <source>
        <dbReference type="EMBL" id="PHJ15137.1"/>
    </source>
</evidence>
<proteinExistence type="predicted"/>
<dbReference type="GeneID" id="94434362"/>
<comment type="caution">
    <text evidence="3">The sequence shown here is derived from an EMBL/GenBank/DDBJ whole genome shotgun (WGS) entry which is preliminary data.</text>
</comment>
<sequence length="1343" mass="147961">MAKQFIGPGGAVVVVGVPLAILTSSTLAYCTALIEASNGGTGSPAPEGEIYPLPGDDRPVTMDVVGLPFQIKVTTGGVPPQHSIALAAFEKQKRMERRRSATAKWFSGLKSKLLQLPFFNIRRGLKKRLQVYEEAGATYKSLLGKALTGTELASYYGLGGLLALISLPFKLIGYTLSTAFQPFFGTSEKQYKARMNVLRAERDEANSFYKEEVRQEKELAEIARNTRTLTSAILDEIGDINLLRLPVDQTNLKEFGNRIQDVYTVFKEKVRSNTRLQMLARGDSSRFAGRIRERLIYSRSVRKGAESRLFTAFIAAVKDASFSREYHAGQVLDPRSESAAGLADLFLQMVRELDLGHVKDSERLLTVRWEFLTERSTSEIASNLSSFVVGQRFETISLLQRLLSTDGRTTFVEQQVQRVFAALAEGVPGLQQYPRFNELCTRLLRKTILYLVSHPEKGTLLTPEEVRRSCRGNQGFVDPVLKAEGEAAFLDTRFDYFAYIYRGQNTADPGVELKRCVSADNVYRLIGTPNFFAVPSEAGDVPAFVIEDFRLVKGFMPADPLHLPLRGRVSAPSASASPSVLPFTRLTPVQFVGPRVTRRVLRETFEQCGFEYPERPTLLQRVTGPRPKHGLRAALSSIRVNGVTFRGEKIFHEALWRALRSYLSGEVPPGGVNDDAGNFFPRDPTVAFLDRSFRNLAADSGITAYVEEGATEGTKPPSRRLIELASGLEDRQLYTPAQAAEAWREAMLVKIRSLETVADRIRFDVSMGIVQQVCHALKNLAPPSRDDPAVVDELFRLYGLDSPESPAPADVSCDAVVGRKKAKGISSPAFAVRGMGKRRSRIDPLLPFRLLVEKTLKELGAGGLVPFVAQFLLASPLAVAQVHSVVARINKETVRGYLAEKFLGAANKRAGQEPEALFKQMKTTFFKMFELKVEGLRHKNGMDCFQNKAIPWSKTGQWSGRGSLFEQPFSNNVILPPSSSVDDSDCEDFPGRFSDVVEIAIQQRVSRGYSDIVFNRDISGVELEELARTGGQLHDADELFAEQGDTSLAVFRDVMRIQNNPVVLAKSLGFLRKYFGNPSIPPPPKVTRPAMLKALAHQETDGYVDGFESDFVVRVIWKFRDAVQEQAIAREGPGSVFQQSEFQKTLIAGEKPDLPFRFVAPFPLRTGQAVKRQGVWHKFFYDRFRGIPGGIILFGTIGAAGCLAGSALCASIFLSMSPFYGSQMVGLVGLLAGAGLSVAKMLKWYVYSTAQLALQHLLWSAIDTVTATSSVALAEGLPSDKRPNLDTMQSLANTDETRKPFLLDSTPAASLSDSNLSSGLTSPVQTGANEDAEPGADHPSTRF</sequence>
<gene>
    <name evidence="3" type="ORF">CSUI_011050</name>
</gene>
<name>A0A2C6KB30_9APIC</name>